<name>A0A7Y6QA79_9HYPH</name>
<dbReference type="FunFam" id="3.40.50.720:FF:000594">
    <property type="entry name" value="Short-chain oxidoreductase"/>
    <property type="match status" value="1"/>
</dbReference>
<keyword evidence="2" id="KW-0560">Oxidoreductase</keyword>
<organism evidence="4 5">
    <name type="scientific">Ensifer oleiphilus</name>
    <dbReference type="NCBI Taxonomy" id="2742698"/>
    <lineage>
        <taxon>Bacteria</taxon>
        <taxon>Pseudomonadati</taxon>
        <taxon>Pseudomonadota</taxon>
        <taxon>Alphaproteobacteria</taxon>
        <taxon>Hyphomicrobiales</taxon>
        <taxon>Rhizobiaceae</taxon>
        <taxon>Sinorhizobium/Ensifer group</taxon>
        <taxon>Ensifer</taxon>
    </lineage>
</organism>
<dbReference type="AlphaFoldDB" id="A0A7Y6QA79"/>
<proteinExistence type="inferred from homology"/>
<dbReference type="GO" id="GO:0016491">
    <property type="term" value="F:oxidoreductase activity"/>
    <property type="evidence" value="ECO:0007669"/>
    <property type="project" value="UniProtKB-KW"/>
</dbReference>
<protein>
    <recommendedName>
        <fullName evidence="3">Probable oxidoreductase</fullName>
    </recommendedName>
</protein>
<evidence type="ECO:0000256" key="2">
    <source>
        <dbReference type="ARBA" id="ARBA00023002"/>
    </source>
</evidence>
<reference evidence="4 5" key="1">
    <citation type="submission" date="2020-06" db="EMBL/GenBank/DDBJ databases">
        <authorList>
            <person name="Grouzdev D.S."/>
        </authorList>
    </citation>
    <scope>NUCLEOTIDE SEQUENCE [LARGE SCALE GENOMIC DNA]</scope>
    <source>
        <strain evidence="4 5">HO-A22</strain>
    </source>
</reference>
<dbReference type="PRINTS" id="PR00081">
    <property type="entry name" value="GDHRDH"/>
</dbReference>
<dbReference type="RefSeq" id="WP_176355254.1">
    <property type="nucleotide sequence ID" value="NZ_JABWDU010000007.1"/>
</dbReference>
<dbReference type="SUPFAM" id="SSF51735">
    <property type="entry name" value="NAD(P)-binding Rossmann-fold domains"/>
    <property type="match status" value="1"/>
</dbReference>
<sequence length="307" mass="32762">MTDQLPFGFSTTASEVLSGIDLTGKTMIVTGGASGIGIETVKSLAAAGASVTIAARRPGAAEDVAQALRTETGNPKIEVRALDLSDLKSVRAFVTDWDKPVHALVNNAGIMMLPELERSAEGCEMQFATNFLGHFALTLGLRQHLAKAQGARVVSVSSTGSLFGPVFWDDPHFRFIPYNPLLAYAQSKTACILLSIGIRDRWASDGIVSNALNPGAIATNLQRHTGGLRTPEHLRKTPEQGASTSVLLAASPLVEGINGRYFDNCQEAPLVAQRPERKLEGVASYALDSANADRLWEMALNLVGEHK</sequence>
<keyword evidence="5" id="KW-1185">Reference proteome</keyword>
<dbReference type="InterPro" id="IPR002347">
    <property type="entry name" value="SDR_fam"/>
</dbReference>
<evidence type="ECO:0000313" key="4">
    <source>
        <dbReference type="EMBL" id="NVD41871.1"/>
    </source>
</evidence>
<accession>A0A7Y6QA79</accession>
<gene>
    <name evidence="4" type="ORF">HT585_23665</name>
</gene>
<dbReference type="InterPro" id="IPR036291">
    <property type="entry name" value="NAD(P)-bd_dom_sf"/>
</dbReference>
<dbReference type="PANTHER" id="PTHR24320">
    <property type="entry name" value="RETINOL DEHYDROGENASE"/>
    <property type="match status" value="1"/>
</dbReference>
<evidence type="ECO:0000256" key="3">
    <source>
        <dbReference type="ARBA" id="ARBA00071493"/>
    </source>
</evidence>
<dbReference type="CDD" id="cd05327">
    <property type="entry name" value="retinol-DH_like_SDR_c_like"/>
    <property type="match status" value="1"/>
</dbReference>
<dbReference type="PANTHER" id="PTHR24320:SF227">
    <property type="entry name" value="RETINOL DEHYDROGENASE 11"/>
    <property type="match status" value="1"/>
</dbReference>
<evidence type="ECO:0000256" key="1">
    <source>
        <dbReference type="ARBA" id="ARBA00006484"/>
    </source>
</evidence>
<comment type="caution">
    <text evidence="4">The sequence shown here is derived from an EMBL/GenBank/DDBJ whole genome shotgun (WGS) entry which is preliminary data.</text>
</comment>
<comment type="similarity">
    <text evidence="1">Belongs to the short-chain dehydrogenases/reductases (SDR) family.</text>
</comment>
<dbReference type="EMBL" id="JABWDU010000007">
    <property type="protein sequence ID" value="NVD41871.1"/>
    <property type="molecule type" value="Genomic_DNA"/>
</dbReference>
<dbReference type="Gene3D" id="3.40.50.720">
    <property type="entry name" value="NAD(P)-binding Rossmann-like Domain"/>
    <property type="match status" value="1"/>
</dbReference>
<dbReference type="Proteomes" id="UP000520198">
    <property type="component" value="Unassembled WGS sequence"/>
</dbReference>
<evidence type="ECO:0000313" key="5">
    <source>
        <dbReference type="Proteomes" id="UP000520198"/>
    </source>
</evidence>
<dbReference type="Pfam" id="PF00106">
    <property type="entry name" value="adh_short"/>
    <property type="match status" value="1"/>
</dbReference>